<dbReference type="EMBL" id="BAMD01000063">
    <property type="protein sequence ID" value="GAF04991.1"/>
    <property type="molecule type" value="Genomic_DNA"/>
</dbReference>
<protein>
    <recommendedName>
        <fullName evidence="4">Virus attachment protein p12 family protein</fullName>
    </recommendedName>
</protein>
<keyword evidence="1" id="KW-0812">Transmembrane</keyword>
<keyword evidence="3" id="KW-1185">Reference proteome</keyword>
<organism evidence="2 3">
    <name type="scientific">Saccharicrinis fermentans DSM 9555 = JCM 21142</name>
    <dbReference type="NCBI Taxonomy" id="869213"/>
    <lineage>
        <taxon>Bacteria</taxon>
        <taxon>Pseudomonadati</taxon>
        <taxon>Bacteroidota</taxon>
        <taxon>Bacteroidia</taxon>
        <taxon>Marinilabiliales</taxon>
        <taxon>Marinilabiliaceae</taxon>
        <taxon>Saccharicrinis</taxon>
    </lineage>
</organism>
<dbReference type="RefSeq" id="WP_027472084.1">
    <property type="nucleotide sequence ID" value="NZ_BAMD01000063.1"/>
</dbReference>
<name>W7YKD1_9BACT</name>
<evidence type="ECO:0000256" key="1">
    <source>
        <dbReference type="SAM" id="Phobius"/>
    </source>
</evidence>
<dbReference type="STRING" id="869213.GCA_000517085_02484"/>
<evidence type="ECO:0000313" key="2">
    <source>
        <dbReference type="EMBL" id="GAF04991.1"/>
    </source>
</evidence>
<dbReference type="Proteomes" id="UP000019402">
    <property type="component" value="Unassembled WGS sequence"/>
</dbReference>
<comment type="caution">
    <text evidence="2">The sequence shown here is derived from an EMBL/GenBank/DDBJ whole genome shotgun (WGS) entry which is preliminary data.</text>
</comment>
<feature type="transmembrane region" description="Helical" evidence="1">
    <location>
        <begin position="6"/>
        <end position="23"/>
    </location>
</feature>
<reference evidence="2 3" key="1">
    <citation type="journal article" date="2014" name="Genome Announc.">
        <title>Draft Genome Sequence of Cytophaga fermentans JCM 21142T, a Facultative Anaerobe Isolated from Marine Mud.</title>
        <authorList>
            <person name="Starns D."/>
            <person name="Oshima K."/>
            <person name="Suda W."/>
            <person name="Iino T."/>
            <person name="Yuki M."/>
            <person name="Inoue J."/>
            <person name="Kitamura K."/>
            <person name="Iida T."/>
            <person name="Darby A."/>
            <person name="Hattori M."/>
            <person name="Ohkuma M."/>
        </authorList>
    </citation>
    <scope>NUCLEOTIDE SEQUENCE [LARGE SCALE GENOMIC DNA]</scope>
    <source>
        <strain evidence="2 3">JCM 21142</strain>
    </source>
</reference>
<evidence type="ECO:0000313" key="3">
    <source>
        <dbReference type="Proteomes" id="UP000019402"/>
    </source>
</evidence>
<dbReference type="OrthoDB" id="1123304at2"/>
<accession>W7YKD1</accession>
<sequence>MIQEILMWASIVGAFAYTAYSLGKSIWYAFQDKPTGCAGGGCPGCSAKTDLLKQVRQNKFKPVHLTRHNH</sequence>
<keyword evidence="1" id="KW-1133">Transmembrane helix</keyword>
<gene>
    <name evidence="2" type="ORF">JCM21142_93714</name>
</gene>
<keyword evidence="1" id="KW-0472">Membrane</keyword>
<evidence type="ECO:0008006" key="4">
    <source>
        <dbReference type="Google" id="ProtNLM"/>
    </source>
</evidence>
<dbReference type="AlphaFoldDB" id="W7YKD1"/>
<proteinExistence type="predicted"/>